<evidence type="ECO:0000256" key="1">
    <source>
        <dbReference type="SAM" id="Phobius"/>
    </source>
</evidence>
<gene>
    <name evidence="2" type="ORF">TCLT_LOCUS6376</name>
</gene>
<protein>
    <submittedName>
        <fullName evidence="2 4">Uncharacterized protein</fullName>
    </submittedName>
</protein>
<keyword evidence="3" id="KW-1185">Reference proteome</keyword>
<feature type="transmembrane region" description="Helical" evidence="1">
    <location>
        <begin position="32"/>
        <end position="50"/>
    </location>
</feature>
<accession>A0A0N5D0Q0</accession>
<keyword evidence="1" id="KW-0812">Transmembrane</keyword>
<reference evidence="2 3" key="2">
    <citation type="submission" date="2018-11" db="EMBL/GenBank/DDBJ databases">
        <authorList>
            <consortium name="Pathogen Informatics"/>
        </authorList>
    </citation>
    <scope>NUCLEOTIDE SEQUENCE [LARGE SCALE GENOMIC DNA]</scope>
</reference>
<name>A0A0N5D0Q0_THECL</name>
<dbReference type="OrthoDB" id="5805988at2759"/>
<proteinExistence type="predicted"/>
<sequence>MWRQFIISGFQAVMFQQFLTTICLLSRYLQVFSLFTLIRFLLILFVLIPVKAMNDSDIICNNLEMICGVQLRSYSLLEAISEGSGWDSGSGMSEFPLYDEFFTPMHRFDFSNMISATNETICQCANETKCELKMENSIKLDEMITLILCDSVKDIFRFPCRGARSLTRVIGRIHESGESLTSVTEAVFFCKCDRGYKRIKIEPWINDLYAFVYRCL</sequence>
<dbReference type="EMBL" id="UYYF01004410">
    <property type="protein sequence ID" value="VDN03721.1"/>
    <property type="molecule type" value="Genomic_DNA"/>
</dbReference>
<dbReference type="OMA" id="ILTHEIY"/>
<reference evidence="4" key="1">
    <citation type="submission" date="2017-02" db="UniProtKB">
        <authorList>
            <consortium name="WormBaseParasite"/>
        </authorList>
    </citation>
    <scope>IDENTIFICATION</scope>
</reference>
<dbReference type="AlphaFoldDB" id="A0A0N5D0Q0"/>
<keyword evidence="1" id="KW-1133">Transmembrane helix</keyword>
<dbReference type="WBParaSite" id="TCLT_0000638701-mRNA-1">
    <property type="protein sequence ID" value="TCLT_0000638701-mRNA-1"/>
    <property type="gene ID" value="TCLT_0000638701"/>
</dbReference>
<evidence type="ECO:0000313" key="4">
    <source>
        <dbReference type="WBParaSite" id="TCLT_0000638701-mRNA-1"/>
    </source>
</evidence>
<evidence type="ECO:0000313" key="2">
    <source>
        <dbReference type="EMBL" id="VDN03721.1"/>
    </source>
</evidence>
<evidence type="ECO:0000313" key="3">
    <source>
        <dbReference type="Proteomes" id="UP000276776"/>
    </source>
</evidence>
<keyword evidence="1" id="KW-0472">Membrane</keyword>
<organism evidence="4">
    <name type="scientific">Thelazia callipaeda</name>
    <name type="common">Oriental eyeworm</name>
    <name type="synonym">Parasitic nematode</name>
    <dbReference type="NCBI Taxonomy" id="103827"/>
    <lineage>
        <taxon>Eukaryota</taxon>
        <taxon>Metazoa</taxon>
        <taxon>Ecdysozoa</taxon>
        <taxon>Nematoda</taxon>
        <taxon>Chromadorea</taxon>
        <taxon>Rhabditida</taxon>
        <taxon>Spirurina</taxon>
        <taxon>Spiruromorpha</taxon>
        <taxon>Thelazioidea</taxon>
        <taxon>Thelaziidae</taxon>
        <taxon>Thelazia</taxon>
    </lineage>
</organism>
<dbReference type="Proteomes" id="UP000276776">
    <property type="component" value="Unassembled WGS sequence"/>
</dbReference>